<feature type="region of interest" description="Disordered" evidence="3">
    <location>
        <begin position="1"/>
        <end position="27"/>
    </location>
</feature>
<dbReference type="PROSITE" id="PS50012">
    <property type="entry name" value="RCC1_3"/>
    <property type="match status" value="4"/>
</dbReference>
<keyword evidence="6" id="KW-1185">Reference proteome</keyword>
<name>A0ABQ6N343_9STRA</name>
<evidence type="ECO:0000256" key="3">
    <source>
        <dbReference type="SAM" id="MobiDB-lite"/>
    </source>
</evidence>
<protein>
    <recommendedName>
        <fullName evidence="4">RCC1-like domain-containing protein</fullName>
    </recommendedName>
</protein>
<feature type="domain" description="RCC1-like" evidence="4">
    <location>
        <begin position="35"/>
        <end position="403"/>
    </location>
</feature>
<dbReference type="Gene3D" id="2.130.10.30">
    <property type="entry name" value="Regulator of chromosome condensation 1/beta-lactamase-inhibitor protein II"/>
    <property type="match status" value="1"/>
</dbReference>
<dbReference type="InterPro" id="IPR009091">
    <property type="entry name" value="RCC1/BLIP-II"/>
</dbReference>
<evidence type="ECO:0000259" key="4">
    <source>
        <dbReference type="Pfam" id="PF25390"/>
    </source>
</evidence>
<feature type="repeat" description="RCC1" evidence="2">
    <location>
        <begin position="353"/>
        <end position="407"/>
    </location>
</feature>
<dbReference type="InterPro" id="IPR051625">
    <property type="entry name" value="Signaling_Regulatory_Domain"/>
</dbReference>
<feature type="region of interest" description="Disordered" evidence="3">
    <location>
        <begin position="714"/>
        <end position="829"/>
    </location>
</feature>
<gene>
    <name evidence="5" type="ORF">TeGR_g3369</name>
</gene>
<feature type="region of interest" description="Disordered" evidence="3">
    <location>
        <begin position="489"/>
        <end position="694"/>
    </location>
</feature>
<dbReference type="EMBL" id="BRYB01002086">
    <property type="protein sequence ID" value="GMI39440.1"/>
    <property type="molecule type" value="Genomic_DNA"/>
</dbReference>
<feature type="repeat" description="RCC1" evidence="2">
    <location>
        <begin position="193"/>
        <end position="243"/>
    </location>
</feature>
<evidence type="ECO:0000256" key="1">
    <source>
        <dbReference type="ARBA" id="ARBA00022737"/>
    </source>
</evidence>
<evidence type="ECO:0000313" key="6">
    <source>
        <dbReference type="Proteomes" id="UP001165060"/>
    </source>
</evidence>
<evidence type="ECO:0000256" key="2">
    <source>
        <dbReference type="PROSITE-ProRule" id="PRU00235"/>
    </source>
</evidence>
<accession>A0ABQ6N343</accession>
<evidence type="ECO:0000313" key="5">
    <source>
        <dbReference type="EMBL" id="GMI39440.1"/>
    </source>
</evidence>
<proteinExistence type="predicted"/>
<dbReference type="Pfam" id="PF25390">
    <property type="entry name" value="WD40_RLD"/>
    <property type="match status" value="1"/>
</dbReference>
<dbReference type="PRINTS" id="PR00633">
    <property type="entry name" value="RCCNDNSATION"/>
</dbReference>
<dbReference type="SUPFAM" id="SSF50985">
    <property type="entry name" value="RCC1/BLIP-II"/>
    <property type="match status" value="1"/>
</dbReference>
<dbReference type="PANTHER" id="PTHR22872">
    <property type="entry name" value="BTK-BINDING PROTEIN-RELATED"/>
    <property type="match status" value="1"/>
</dbReference>
<feature type="repeat" description="RCC1" evidence="2">
    <location>
        <begin position="244"/>
        <end position="297"/>
    </location>
</feature>
<feature type="compositionally biased region" description="Basic and acidic residues" evidence="3">
    <location>
        <begin position="726"/>
        <end position="762"/>
    </location>
</feature>
<sequence length="829" mass="91338">MPPPSKKAGSPSRLRLAELSAGLASPPPPPKLPFVLAFGAAAHGTLGASLPAPKRSVYTSPVASPPLPRSGDAPLTVVAGHKLTLVLTDSGRCYSWGNNVGNVLAHEKKFGKGGAGLVKAGKPVQLVAAGTVGKDDATLPYFLGVSSGAVLAYGKTNAAGNCAQVKNGRVPAPSPIKAAACGGGHTLLLTEAGEILCTGKNDTCQLGLSDTSPRRALTPLPFPSHSFTSVSCGWNHSAAVAASGELFTFGYGEHGRLGHGDERRREAPTIVEALKDELIFAAAVACGAQHTLVLSDSGDVYAFGWNMYGQCGAPPELSGGGNAAPLPHLALPGMVVTSVSGGFAHSAAVTATGDLYTFGFGDEGQLGHGTEESTHVPTKVSFAEHGDSLRCLSASAGHTHTAAVVAPMSSVQNEDRRRENRAKEVAKKVLLRFARAQLVKILLHKKYKVMVKTKVVKKKAAIVEEVVDAEAAVDREEVERMKLVARREEEERRRREREEERERKQKEELREEAERLKMQNEEVTQRRIEKERERRERERAKKEREEKEEKERVEREREEEAAARRNAAEEEQRRFEENERMRREEEEQRKVREARLAKMERAKAERAEQQAARQKDLLRKEMKRLSDAKKAADRLKKGRAKKEKVIPPPPPRKNSIGKEDGGMRERLEKMAELKKEQEEREERERLKQAEKDEMIRKKKEKERLKMIAKREERMAREAAEKEEEEAARRAAEEEERRVREEELAEERERVEAEERERRERERRYKAKLGGAWEPPAGVSGPPEPLADMTVPVGAGGFTSAAGWGRKLSKGAATGVASERGAKQKASLHP</sequence>
<reference evidence="5 6" key="1">
    <citation type="journal article" date="2023" name="Commun. Biol.">
        <title>Genome analysis of Parmales, the sister group of diatoms, reveals the evolutionary specialization of diatoms from phago-mixotrophs to photoautotrophs.</title>
        <authorList>
            <person name="Ban H."/>
            <person name="Sato S."/>
            <person name="Yoshikawa S."/>
            <person name="Yamada K."/>
            <person name="Nakamura Y."/>
            <person name="Ichinomiya M."/>
            <person name="Sato N."/>
            <person name="Blanc-Mathieu R."/>
            <person name="Endo H."/>
            <person name="Kuwata A."/>
            <person name="Ogata H."/>
        </authorList>
    </citation>
    <scope>NUCLEOTIDE SEQUENCE [LARGE SCALE GENOMIC DNA]</scope>
</reference>
<dbReference type="InterPro" id="IPR000408">
    <property type="entry name" value="Reg_chr_condens"/>
</dbReference>
<organism evidence="5 6">
    <name type="scientific">Tetraparma gracilis</name>
    <dbReference type="NCBI Taxonomy" id="2962635"/>
    <lineage>
        <taxon>Eukaryota</taxon>
        <taxon>Sar</taxon>
        <taxon>Stramenopiles</taxon>
        <taxon>Ochrophyta</taxon>
        <taxon>Bolidophyceae</taxon>
        <taxon>Parmales</taxon>
        <taxon>Triparmaceae</taxon>
        <taxon>Tetraparma</taxon>
    </lineage>
</organism>
<feature type="repeat" description="RCC1" evidence="2">
    <location>
        <begin position="298"/>
        <end position="352"/>
    </location>
</feature>
<feature type="compositionally biased region" description="Basic and acidic residues" evidence="3">
    <location>
        <begin position="489"/>
        <end position="635"/>
    </location>
</feature>
<dbReference type="Proteomes" id="UP001165060">
    <property type="component" value="Unassembled WGS sequence"/>
</dbReference>
<feature type="compositionally biased region" description="Basic and acidic residues" evidence="3">
    <location>
        <begin position="656"/>
        <end position="694"/>
    </location>
</feature>
<comment type="caution">
    <text evidence="5">The sequence shown here is derived from an EMBL/GenBank/DDBJ whole genome shotgun (WGS) entry which is preliminary data.</text>
</comment>
<keyword evidence="1" id="KW-0677">Repeat</keyword>
<dbReference type="InterPro" id="IPR058923">
    <property type="entry name" value="RCC1-like_dom"/>
</dbReference>
<dbReference type="PROSITE" id="PS00626">
    <property type="entry name" value="RCC1_2"/>
    <property type="match status" value="3"/>
</dbReference>